<reference evidence="4" key="1">
    <citation type="submission" date="2020-11" db="EMBL/GenBank/DDBJ databases">
        <authorList>
            <consortium name="DOE Joint Genome Institute"/>
            <person name="Ahrendt S."/>
            <person name="Riley R."/>
            <person name="Andreopoulos W."/>
            <person name="Labutti K."/>
            <person name="Pangilinan J."/>
            <person name="Ruiz-Duenas F.J."/>
            <person name="Barrasa J.M."/>
            <person name="Sanchez-Garcia M."/>
            <person name="Camarero S."/>
            <person name="Miyauchi S."/>
            <person name="Serrano A."/>
            <person name="Linde D."/>
            <person name="Babiker R."/>
            <person name="Drula E."/>
            <person name="Ayuso-Fernandez I."/>
            <person name="Pacheco R."/>
            <person name="Padilla G."/>
            <person name="Ferreira P."/>
            <person name="Barriuso J."/>
            <person name="Kellner H."/>
            <person name="Castanera R."/>
            <person name="Alfaro M."/>
            <person name="Ramirez L."/>
            <person name="Pisabarro A.G."/>
            <person name="Kuo A."/>
            <person name="Tritt A."/>
            <person name="Lipzen A."/>
            <person name="He G."/>
            <person name="Yan M."/>
            <person name="Ng V."/>
            <person name="Cullen D."/>
            <person name="Martin F."/>
            <person name="Rosso M.-N."/>
            <person name="Henrissat B."/>
            <person name="Hibbett D."/>
            <person name="Martinez A.T."/>
            <person name="Grigoriev I.V."/>
        </authorList>
    </citation>
    <scope>NUCLEOTIDE SEQUENCE</scope>
    <source>
        <strain evidence="4">MF-IS2</strain>
    </source>
</reference>
<dbReference type="InterPro" id="IPR027417">
    <property type="entry name" value="P-loop_NTPase"/>
</dbReference>
<comment type="cofactor">
    <cofactor evidence="1">
        <name>Mg(2+)</name>
        <dbReference type="ChEBI" id="CHEBI:18420"/>
    </cofactor>
</comment>
<dbReference type="SUPFAM" id="SSF52540">
    <property type="entry name" value="P-loop containing nucleoside triphosphate hydrolases"/>
    <property type="match status" value="1"/>
</dbReference>
<feature type="compositionally biased region" description="Polar residues" evidence="2">
    <location>
        <begin position="16"/>
        <end position="27"/>
    </location>
</feature>
<comment type="caution">
    <text evidence="4">The sequence shown here is derived from an EMBL/GenBank/DDBJ whole genome shotgun (WGS) entry which is preliminary data.</text>
</comment>
<keyword evidence="1" id="KW-0067">ATP-binding</keyword>
<keyword evidence="1" id="KW-0547">Nucleotide-binding</keyword>
<feature type="region of interest" description="Disordered" evidence="2">
    <location>
        <begin position="1"/>
        <end position="51"/>
    </location>
</feature>
<dbReference type="Pfam" id="PF05970">
    <property type="entry name" value="PIF1"/>
    <property type="match status" value="1"/>
</dbReference>
<sequence length="217" mass="23200">MSKSQSGLGRVKRDWSNASMGAASCSSDLIEWDPTPPRKQEQAPDVKMQAANKRLLAIKQALASMATDKPPSCAAAAPRSFAQSVPNNNGKRPSLDPVDTAPAPAKKPRQLPTSWRDDTLSNPSFTRTSSAVMFSNSSTSSKPKKMAKLFLSQEQTHILKLVEEGNSVFYTGSAGTGKSVLLREIIKTLRKKHLRTPDAVAVTASTGSSPCDSSSLV</sequence>
<dbReference type="GO" id="GO:0000723">
    <property type="term" value="P:telomere maintenance"/>
    <property type="evidence" value="ECO:0007669"/>
    <property type="project" value="InterPro"/>
</dbReference>
<proteinExistence type="inferred from homology"/>
<keyword evidence="1" id="KW-0227">DNA damage</keyword>
<dbReference type="GO" id="GO:0005524">
    <property type="term" value="F:ATP binding"/>
    <property type="evidence" value="ECO:0007669"/>
    <property type="project" value="UniProtKB-KW"/>
</dbReference>
<dbReference type="Proteomes" id="UP000807342">
    <property type="component" value="Unassembled WGS sequence"/>
</dbReference>
<keyword evidence="5" id="KW-1185">Reference proteome</keyword>
<evidence type="ECO:0000313" key="5">
    <source>
        <dbReference type="Proteomes" id="UP000807342"/>
    </source>
</evidence>
<feature type="domain" description="DNA helicase Pif1-like DEAD-box helicase" evidence="3">
    <location>
        <begin position="151"/>
        <end position="209"/>
    </location>
</feature>
<comment type="similarity">
    <text evidence="1">Belongs to the helicase family.</text>
</comment>
<keyword evidence="1" id="KW-0233">DNA recombination</keyword>
<dbReference type="InterPro" id="IPR010285">
    <property type="entry name" value="DNA_helicase_pif1-like_DEAD"/>
</dbReference>
<feature type="region of interest" description="Disordered" evidence="2">
    <location>
        <begin position="66"/>
        <end position="126"/>
    </location>
</feature>
<dbReference type="GO" id="GO:0016787">
    <property type="term" value="F:hydrolase activity"/>
    <property type="evidence" value="ECO:0007669"/>
    <property type="project" value="UniProtKB-KW"/>
</dbReference>
<accession>A0A9P6C6R0</accession>
<dbReference type="Gene3D" id="3.40.50.300">
    <property type="entry name" value="P-loop containing nucleotide triphosphate hydrolases"/>
    <property type="match status" value="1"/>
</dbReference>
<name>A0A9P6C6R0_9AGAR</name>
<organism evidence="4 5">
    <name type="scientific">Macrolepiota fuliginosa MF-IS2</name>
    <dbReference type="NCBI Taxonomy" id="1400762"/>
    <lineage>
        <taxon>Eukaryota</taxon>
        <taxon>Fungi</taxon>
        <taxon>Dikarya</taxon>
        <taxon>Basidiomycota</taxon>
        <taxon>Agaricomycotina</taxon>
        <taxon>Agaricomycetes</taxon>
        <taxon>Agaricomycetidae</taxon>
        <taxon>Agaricales</taxon>
        <taxon>Agaricineae</taxon>
        <taxon>Agaricaceae</taxon>
        <taxon>Macrolepiota</taxon>
    </lineage>
</organism>
<evidence type="ECO:0000313" key="4">
    <source>
        <dbReference type="EMBL" id="KAF9454281.1"/>
    </source>
</evidence>
<dbReference type="GO" id="GO:0006310">
    <property type="term" value="P:DNA recombination"/>
    <property type="evidence" value="ECO:0007669"/>
    <property type="project" value="UniProtKB-KW"/>
</dbReference>
<evidence type="ECO:0000259" key="3">
    <source>
        <dbReference type="Pfam" id="PF05970"/>
    </source>
</evidence>
<dbReference type="GO" id="GO:0006281">
    <property type="term" value="P:DNA repair"/>
    <property type="evidence" value="ECO:0007669"/>
    <property type="project" value="UniProtKB-KW"/>
</dbReference>
<keyword evidence="1" id="KW-0234">DNA repair</keyword>
<dbReference type="EMBL" id="MU151055">
    <property type="protein sequence ID" value="KAF9454281.1"/>
    <property type="molecule type" value="Genomic_DNA"/>
</dbReference>
<keyword evidence="1" id="KW-0347">Helicase</keyword>
<evidence type="ECO:0000256" key="1">
    <source>
        <dbReference type="RuleBase" id="RU363044"/>
    </source>
</evidence>
<dbReference type="AlphaFoldDB" id="A0A9P6C6R0"/>
<dbReference type="OrthoDB" id="432234at2759"/>
<dbReference type="GO" id="GO:0043139">
    <property type="term" value="F:5'-3' DNA helicase activity"/>
    <property type="evidence" value="ECO:0007669"/>
    <property type="project" value="UniProtKB-EC"/>
</dbReference>
<gene>
    <name evidence="4" type="ORF">P691DRAFT_656438</name>
</gene>
<evidence type="ECO:0000256" key="2">
    <source>
        <dbReference type="SAM" id="MobiDB-lite"/>
    </source>
</evidence>
<feature type="compositionally biased region" description="Polar residues" evidence="2">
    <location>
        <begin position="81"/>
        <end position="91"/>
    </location>
</feature>
<comment type="catalytic activity">
    <reaction evidence="1">
        <text>ATP + H2O = ADP + phosphate + H(+)</text>
        <dbReference type="Rhea" id="RHEA:13065"/>
        <dbReference type="ChEBI" id="CHEBI:15377"/>
        <dbReference type="ChEBI" id="CHEBI:15378"/>
        <dbReference type="ChEBI" id="CHEBI:30616"/>
        <dbReference type="ChEBI" id="CHEBI:43474"/>
        <dbReference type="ChEBI" id="CHEBI:456216"/>
        <dbReference type="EC" id="5.6.2.3"/>
    </reaction>
</comment>
<protein>
    <recommendedName>
        <fullName evidence="1">ATP-dependent DNA helicase</fullName>
        <ecNumber evidence="1">5.6.2.3</ecNumber>
    </recommendedName>
</protein>
<keyword evidence="1" id="KW-0378">Hydrolase</keyword>
<dbReference type="PROSITE" id="PS51257">
    <property type="entry name" value="PROKAR_LIPOPROTEIN"/>
    <property type="match status" value="1"/>
</dbReference>
<dbReference type="EC" id="5.6.2.3" evidence="1"/>